<dbReference type="EMBL" id="JACAZI010000001">
    <property type="protein sequence ID" value="KAF7371500.1"/>
    <property type="molecule type" value="Genomic_DNA"/>
</dbReference>
<proteinExistence type="predicted"/>
<feature type="region of interest" description="Disordered" evidence="1">
    <location>
        <begin position="1"/>
        <end position="38"/>
    </location>
</feature>
<feature type="compositionally biased region" description="Polar residues" evidence="1">
    <location>
        <begin position="23"/>
        <end position="38"/>
    </location>
</feature>
<organism evidence="2 3">
    <name type="scientific">Mycena venus</name>
    <dbReference type="NCBI Taxonomy" id="2733690"/>
    <lineage>
        <taxon>Eukaryota</taxon>
        <taxon>Fungi</taxon>
        <taxon>Dikarya</taxon>
        <taxon>Basidiomycota</taxon>
        <taxon>Agaricomycotina</taxon>
        <taxon>Agaricomycetes</taxon>
        <taxon>Agaricomycetidae</taxon>
        <taxon>Agaricales</taxon>
        <taxon>Marasmiineae</taxon>
        <taxon>Mycenaceae</taxon>
        <taxon>Mycena</taxon>
    </lineage>
</organism>
<reference evidence="2" key="1">
    <citation type="submission" date="2020-05" db="EMBL/GenBank/DDBJ databases">
        <title>Mycena genomes resolve the evolution of fungal bioluminescence.</title>
        <authorList>
            <person name="Tsai I.J."/>
        </authorList>
    </citation>
    <scope>NUCLEOTIDE SEQUENCE</scope>
    <source>
        <strain evidence="2">CCC161011</strain>
    </source>
</reference>
<evidence type="ECO:0000313" key="3">
    <source>
        <dbReference type="Proteomes" id="UP000620124"/>
    </source>
</evidence>
<gene>
    <name evidence="2" type="ORF">MVEN_00004600</name>
</gene>
<keyword evidence="3" id="KW-1185">Reference proteome</keyword>
<dbReference type="OrthoDB" id="3018275at2759"/>
<dbReference type="Proteomes" id="UP000620124">
    <property type="component" value="Unassembled WGS sequence"/>
</dbReference>
<comment type="caution">
    <text evidence="2">The sequence shown here is derived from an EMBL/GenBank/DDBJ whole genome shotgun (WGS) entry which is preliminary data.</text>
</comment>
<evidence type="ECO:0000313" key="2">
    <source>
        <dbReference type="EMBL" id="KAF7371500.1"/>
    </source>
</evidence>
<dbReference type="AlphaFoldDB" id="A0A8H7DEK2"/>
<protein>
    <submittedName>
        <fullName evidence="2">Uncharacterized protein</fullName>
    </submittedName>
</protein>
<accession>A0A8H7DEK2</accession>
<evidence type="ECO:0000256" key="1">
    <source>
        <dbReference type="SAM" id="MobiDB-lite"/>
    </source>
</evidence>
<name>A0A8H7DEK2_9AGAR</name>
<sequence length="164" mass="18438">MPDSRESSLTPADSDDSDSDSSLTTKKPNSSTQITRPSGANIQTVKLLFKDRYPHLTQQEQEKEYTDFRAHLDVLCTQYLRPSVALTYQDKDARNKVYDKMTATFPWLAHYDNSWSVSVCLQGQLLNSAAHAVEKSTRKAVNILAGVAPTRGTARKTKQKKMKQ</sequence>